<feature type="coiled-coil region" evidence="4">
    <location>
        <begin position="200"/>
        <end position="266"/>
    </location>
</feature>
<dbReference type="SUPFAM" id="SSF55781">
    <property type="entry name" value="GAF domain-like"/>
    <property type="match status" value="1"/>
</dbReference>
<dbReference type="OrthoDB" id="2521613at2"/>
<dbReference type="InterPro" id="IPR036097">
    <property type="entry name" value="HisK_dim/P_sf"/>
</dbReference>
<dbReference type="InterPro" id="IPR029016">
    <property type="entry name" value="GAF-like_dom_sf"/>
</dbReference>
<dbReference type="SUPFAM" id="SSF47384">
    <property type="entry name" value="Homodimeric domain of signal transducing histidine kinase"/>
    <property type="match status" value="1"/>
</dbReference>
<comment type="catalytic activity">
    <reaction evidence="1">
        <text>ATP + protein L-histidine = ADP + protein N-phospho-L-histidine.</text>
        <dbReference type="EC" id="2.7.13.3"/>
    </reaction>
</comment>
<dbReference type="CDD" id="cd00075">
    <property type="entry name" value="HATPase"/>
    <property type="match status" value="1"/>
</dbReference>
<dbReference type="PRINTS" id="PR00344">
    <property type="entry name" value="BCTRLSENSOR"/>
</dbReference>
<dbReference type="Gene3D" id="3.30.450.40">
    <property type="match status" value="1"/>
</dbReference>
<dbReference type="SUPFAM" id="SSF55874">
    <property type="entry name" value="ATPase domain of HSP90 chaperone/DNA topoisomerase II/histidine kinase"/>
    <property type="match status" value="1"/>
</dbReference>
<dbReference type="Gene3D" id="3.30.565.10">
    <property type="entry name" value="Histidine kinase-like ATPase, C-terminal domain"/>
    <property type="match status" value="1"/>
</dbReference>
<evidence type="ECO:0000313" key="6">
    <source>
        <dbReference type="EMBL" id="OEE35968.1"/>
    </source>
</evidence>
<dbReference type="STRING" id="1187848.A1QO_19315"/>
<evidence type="ECO:0000256" key="4">
    <source>
        <dbReference type="SAM" id="Coils"/>
    </source>
</evidence>
<dbReference type="AlphaFoldDB" id="A0A1E5BGZ9"/>
<dbReference type="EC" id="2.7.13.3" evidence="2"/>
<dbReference type="CDD" id="cd00082">
    <property type="entry name" value="HisKA"/>
    <property type="match status" value="1"/>
</dbReference>
<dbReference type="PROSITE" id="PS50109">
    <property type="entry name" value="HIS_KIN"/>
    <property type="match status" value="1"/>
</dbReference>
<dbReference type="eggNOG" id="COG3706">
    <property type="taxonomic scope" value="Bacteria"/>
</dbReference>
<dbReference type="InterPro" id="IPR003594">
    <property type="entry name" value="HATPase_dom"/>
</dbReference>
<dbReference type="PANTHER" id="PTHR43065:SF42">
    <property type="entry name" value="TWO-COMPONENT SENSOR PPRA"/>
    <property type="match status" value="1"/>
</dbReference>
<dbReference type="Gene3D" id="1.10.287.130">
    <property type="match status" value="1"/>
</dbReference>
<dbReference type="eggNOG" id="COG4191">
    <property type="taxonomic scope" value="Bacteria"/>
</dbReference>
<gene>
    <name evidence="6" type="ORF">A1QO_19315</name>
</gene>
<dbReference type="RefSeq" id="WP_017040567.1">
    <property type="nucleotide sequence ID" value="NZ_AJYQ02000064.1"/>
</dbReference>
<dbReference type="InterPro" id="IPR005467">
    <property type="entry name" value="His_kinase_dom"/>
</dbReference>
<evidence type="ECO:0000313" key="7">
    <source>
        <dbReference type="Proteomes" id="UP000094741"/>
    </source>
</evidence>
<dbReference type="PANTHER" id="PTHR43065">
    <property type="entry name" value="SENSOR HISTIDINE KINASE"/>
    <property type="match status" value="1"/>
</dbReference>
<dbReference type="Proteomes" id="UP000094741">
    <property type="component" value="Unassembled WGS sequence"/>
</dbReference>
<organism evidence="6 7">
    <name type="scientific">Vibrio genomosp. F10 str. ZF-129</name>
    <dbReference type="NCBI Taxonomy" id="1187848"/>
    <lineage>
        <taxon>Bacteria</taxon>
        <taxon>Pseudomonadati</taxon>
        <taxon>Pseudomonadota</taxon>
        <taxon>Gammaproteobacteria</taxon>
        <taxon>Vibrionales</taxon>
        <taxon>Vibrionaceae</taxon>
        <taxon>Vibrio</taxon>
    </lineage>
</organism>
<dbReference type="EMBL" id="AJYQ02000064">
    <property type="protein sequence ID" value="OEE35968.1"/>
    <property type="molecule type" value="Genomic_DNA"/>
</dbReference>
<sequence>MSRLITYSHDASEELAANSEQATSFYHQLFQLHEIAIELSRANSLDDLYRLAVTACLNHLQIDRMGILMIDKERDWMIGTWGTDEEGNVRSESDFAAPMLDEVKQVIQEMSTKGKVCVWHDKELYEFSESQGKLSAVGIGWNAALAIWDDDEVIGWIACDNLLNHQPFQTYQSHTLRLFGSLLGEFIKRKHAEEAIKNINSELESRILERTQELSKAQKELEKANTLLEQKVIERTAQLNERTHHLQTVLDDLKETQSQLIEAEKQSSLAQLVMGMAHELNTPLGNINVAISLQPELFNGLKNDLETGSISKSSLTESIELGLQSCEIIEKNTKTMAELVAQFKRLSIHETQLQPLERIDLQEWLENTAKLALEHYKKPYTAQIDIHVMPLGATANFNTWQLSQIVEDLIFNALEHGLTNTPTDNILIIANVLNDELELSVEDNGKGISSEVLDHIFDPFVTTARGKGNKGLGLNLVYNLVTQGMKGSINSYAPLTGGFGLAISLPLNPD</sequence>
<protein>
    <recommendedName>
        <fullName evidence="2">histidine kinase</fullName>
        <ecNumber evidence="2">2.7.13.3</ecNumber>
    </recommendedName>
</protein>
<dbReference type="InterPro" id="IPR004358">
    <property type="entry name" value="Sig_transdc_His_kin-like_C"/>
</dbReference>
<dbReference type="SMART" id="SM00387">
    <property type="entry name" value="HATPase_c"/>
    <property type="match status" value="1"/>
</dbReference>
<proteinExistence type="predicted"/>
<evidence type="ECO:0000259" key="5">
    <source>
        <dbReference type="PROSITE" id="PS50109"/>
    </source>
</evidence>
<dbReference type="GO" id="GO:0000155">
    <property type="term" value="F:phosphorelay sensor kinase activity"/>
    <property type="evidence" value="ECO:0007669"/>
    <property type="project" value="InterPro"/>
</dbReference>
<dbReference type="Pfam" id="PF02518">
    <property type="entry name" value="HATPase_c"/>
    <property type="match status" value="1"/>
</dbReference>
<reference evidence="6 7" key="1">
    <citation type="journal article" date="2012" name="Science">
        <title>Ecological populations of bacteria act as socially cohesive units of antibiotic production and resistance.</title>
        <authorList>
            <person name="Cordero O.X."/>
            <person name="Wildschutte H."/>
            <person name="Kirkup B."/>
            <person name="Proehl S."/>
            <person name="Ngo L."/>
            <person name="Hussain F."/>
            <person name="Le Roux F."/>
            <person name="Mincer T."/>
            <person name="Polz M.F."/>
        </authorList>
    </citation>
    <scope>NUCLEOTIDE SEQUENCE [LARGE SCALE GENOMIC DNA]</scope>
    <source>
        <strain evidence="6 7">ZF-129</strain>
    </source>
</reference>
<dbReference type="InterPro" id="IPR036890">
    <property type="entry name" value="HATPase_C_sf"/>
</dbReference>
<evidence type="ECO:0000256" key="1">
    <source>
        <dbReference type="ARBA" id="ARBA00000085"/>
    </source>
</evidence>
<evidence type="ECO:0000256" key="3">
    <source>
        <dbReference type="ARBA" id="ARBA00022553"/>
    </source>
</evidence>
<comment type="caution">
    <text evidence="6">The sequence shown here is derived from an EMBL/GenBank/DDBJ whole genome shotgun (WGS) entry which is preliminary data.</text>
</comment>
<accession>A0A1E5BGZ9</accession>
<feature type="domain" description="Histidine kinase" evidence="5">
    <location>
        <begin position="275"/>
        <end position="509"/>
    </location>
</feature>
<name>A0A1E5BGZ9_9VIBR</name>
<keyword evidence="4" id="KW-0175">Coiled coil</keyword>
<evidence type="ECO:0000256" key="2">
    <source>
        <dbReference type="ARBA" id="ARBA00012438"/>
    </source>
</evidence>
<dbReference type="InterPro" id="IPR003661">
    <property type="entry name" value="HisK_dim/P_dom"/>
</dbReference>
<keyword evidence="3" id="KW-0597">Phosphoprotein</keyword>